<dbReference type="GO" id="GO:0098796">
    <property type="term" value="C:membrane protein complex"/>
    <property type="evidence" value="ECO:0007669"/>
    <property type="project" value="UniProtKB-ARBA"/>
</dbReference>
<dbReference type="OrthoDB" id="9802264at2"/>
<dbReference type="InterPro" id="IPR003593">
    <property type="entry name" value="AAA+_ATPase"/>
</dbReference>
<feature type="domain" description="ABC transporter" evidence="5">
    <location>
        <begin position="3"/>
        <end position="232"/>
    </location>
</feature>
<evidence type="ECO:0000256" key="1">
    <source>
        <dbReference type="ARBA" id="ARBA00005417"/>
    </source>
</evidence>
<evidence type="ECO:0000313" key="7">
    <source>
        <dbReference type="Proteomes" id="UP000075531"/>
    </source>
</evidence>
<dbReference type="GO" id="GO:0016887">
    <property type="term" value="F:ATP hydrolysis activity"/>
    <property type="evidence" value="ECO:0007669"/>
    <property type="project" value="InterPro"/>
</dbReference>
<dbReference type="RefSeq" id="WP_066822467.1">
    <property type="nucleotide sequence ID" value="NZ_LTBA01000003.1"/>
</dbReference>
<dbReference type="InterPro" id="IPR003439">
    <property type="entry name" value="ABC_transporter-like_ATP-bd"/>
</dbReference>
<evidence type="ECO:0000313" key="6">
    <source>
        <dbReference type="EMBL" id="KYH35463.1"/>
    </source>
</evidence>
<evidence type="ECO:0000256" key="3">
    <source>
        <dbReference type="ARBA" id="ARBA00022741"/>
    </source>
</evidence>
<comment type="similarity">
    <text evidence="1">Belongs to the ABC transporter superfamily.</text>
</comment>
<dbReference type="PROSITE" id="PS50893">
    <property type="entry name" value="ABC_TRANSPORTER_2"/>
    <property type="match status" value="1"/>
</dbReference>
<dbReference type="PANTHER" id="PTHR42798">
    <property type="entry name" value="LIPOPROTEIN-RELEASING SYSTEM ATP-BINDING PROTEIN LOLD"/>
    <property type="match status" value="1"/>
</dbReference>
<reference evidence="6 7" key="1">
    <citation type="submission" date="2016-02" db="EMBL/GenBank/DDBJ databases">
        <title>Genome sequence of Clostridium tepidiprofundi DSM 19306.</title>
        <authorList>
            <person name="Poehlein A."/>
            <person name="Daniel R."/>
        </authorList>
    </citation>
    <scope>NUCLEOTIDE SEQUENCE [LARGE SCALE GENOMIC DNA]</scope>
    <source>
        <strain evidence="6 7">DSM 19306</strain>
    </source>
</reference>
<organism evidence="6 7">
    <name type="scientific">Clostridium tepidiprofundi DSM 19306</name>
    <dbReference type="NCBI Taxonomy" id="1121338"/>
    <lineage>
        <taxon>Bacteria</taxon>
        <taxon>Bacillati</taxon>
        <taxon>Bacillota</taxon>
        <taxon>Clostridia</taxon>
        <taxon>Eubacteriales</taxon>
        <taxon>Clostridiaceae</taxon>
        <taxon>Clostridium</taxon>
    </lineage>
</organism>
<dbReference type="InterPro" id="IPR017911">
    <property type="entry name" value="MacB-like_ATP-bd"/>
</dbReference>
<dbReference type="GO" id="GO:0022857">
    <property type="term" value="F:transmembrane transporter activity"/>
    <property type="evidence" value="ECO:0007669"/>
    <property type="project" value="UniProtKB-ARBA"/>
</dbReference>
<keyword evidence="2" id="KW-0813">Transport</keyword>
<dbReference type="CDD" id="cd03255">
    <property type="entry name" value="ABC_MJ0796_LolCDE_FtsE"/>
    <property type="match status" value="1"/>
</dbReference>
<keyword evidence="3" id="KW-0547">Nucleotide-binding</keyword>
<evidence type="ECO:0000259" key="5">
    <source>
        <dbReference type="PROSITE" id="PS50893"/>
    </source>
</evidence>
<dbReference type="Gene3D" id="3.40.50.300">
    <property type="entry name" value="P-loop containing nucleotide triphosphate hydrolases"/>
    <property type="match status" value="1"/>
</dbReference>
<dbReference type="PROSITE" id="PS00211">
    <property type="entry name" value="ABC_TRANSPORTER_1"/>
    <property type="match status" value="1"/>
</dbReference>
<keyword evidence="4 6" id="KW-0067">ATP-binding</keyword>
<comment type="caution">
    <text evidence="6">The sequence shown here is derived from an EMBL/GenBank/DDBJ whole genome shotgun (WGS) entry which is preliminary data.</text>
</comment>
<dbReference type="STRING" id="1121338.CLTEP_06390"/>
<protein>
    <submittedName>
        <fullName evidence="6">ABC transporter ATP-binding protein YtrE</fullName>
    </submittedName>
</protein>
<gene>
    <name evidence="6" type="primary">ytrE_1</name>
    <name evidence="6" type="ORF">CLTEP_06390</name>
</gene>
<dbReference type="Proteomes" id="UP000075531">
    <property type="component" value="Unassembled WGS sequence"/>
</dbReference>
<dbReference type="SUPFAM" id="SSF52540">
    <property type="entry name" value="P-loop containing nucleoside triphosphate hydrolases"/>
    <property type="match status" value="1"/>
</dbReference>
<dbReference type="GO" id="GO:0005524">
    <property type="term" value="F:ATP binding"/>
    <property type="evidence" value="ECO:0007669"/>
    <property type="project" value="UniProtKB-KW"/>
</dbReference>
<dbReference type="FunFam" id="3.40.50.300:FF:000032">
    <property type="entry name" value="Export ABC transporter ATP-binding protein"/>
    <property type="match status" value="1"/>
</dbReference>
<name>A0A151B6N6_9CLOT</name>
<proteinExistence type="inferred from homology"/>
<dbReference type="Pfam" id="PF00005">
    <property type="entry name" value="ABC_tran"/>
    <property type="match status" value="1"/>
</dbReference>
<dbReference type="PANTHER" id="PTHR42798:SF2">
    <property type="entry name" value="ABC TRANSPORTER ATP-BINDING PROTEIN MG467-RELATED"/>
    <property type="match status" value="1"/>
</dbReference>
<dbReference type="AlphaFoldDB" id="A0A151B6N6"/>
<dbReference type="InterPro" id="IPR027417">
    <property type="entry name" value="P-loop_NTPase"/>
</dbReference>
<dbReference type="SMART" id="SM00382">
    <property type="entry name" value="AAA"/>
    <property type="match status" value="1"/>
</dbReference>
<keyword evidence="7" id="KW-1185">Reference proteome</keyword>
<sequence length="232" mass="25739">MKIKVENVSKKYNMAGRDFWALKNVSLDIDKGEIVTILGPSGSGKSTLLNAIGGIDKVDEGKIIIGDLEISSLKDDKLTKYRRDKVGFVFQFYNLIPNLTVWENVEVATNISENPLDIGKVLESVGMYDNKDKFPSELSGGEQQRVSIARAVAKNPDILLCDEPTGALDYVTSKELLKLIEKINSEYDATIIIVTHNIAISKMSDKIIKLRSGEITSICKNIDKISAEEVEW</sequence>
<dbReference type="InterPro" id="IPR017871">
    <property type="entry name" value="ABC_transporter-like_CS"/>
</dbReference>
<accession>A0A151B6N6</accession>
<evidence type="ECO:0000256" key="4">
    <source>
        <dbReference type="ARBA" id="ARBA00022840"/>
    </source>
</evidence>
<dbReference type="EMBL" id="LTBA01000003">
    <property type="protein sequence ID" value="KYH35463.1"/>
    <property type="molecule type" value="Genomic_DNA"/>
</dbReference>
<evidence type="ECO:0000256" key="2">
    <source>
        <dbReference type="ARBA" id="ARBA00022448"/>
    </source>
</evidence>
<dbReference type="PATRIC" id="fig|1121338.3.peg.646"/>